<dbReference type="UniPathway" id="UPA00115">
    <property type="reaction ID" value="UER00414"/>
</dbReference>
<dbReference type="NCBIfam" id="TIGR00876">
    <property type="entry name" value="tal_mycobact"/>
    <property type="match status" value="1"/>
</dbReference>
<dbReference type="InterPro" id="IPR004732">
    <property type="entry name" value="Transaldolase_2"/>
</dbReference>
<dbReference type="InterPro" id="IPR013785">
    <property type="entry name" value="Aldolase_TIM"/>
</dbReference>
<accession>A0A2U2HBV4</accession>
<evidence type="ECO:0000256" key="2">
    <source>
        <dbReference type="ARBA" id="ARBA00004496"/>
    </source>
</evidence>
<feature type="active site" description="Schiff-base intermediate with substrate" evidence="11">
    <location>
        <position position="146"/>
    </location>
</feature>
<dbReference type="InterPro" id="IPR018225">
    <property type="entry name" value="Transaldolase_AS"/>
</dbReference>
<keyword evidence="7 11" id="KW-0808">Transferase</keyword>
<comment type="pathway">
    <text evidence="3 11">Carbohydrate degradation; pentose phosphate pathway; D-glyceraldehyde 3-phosphate and beta-D-fructose 6-phosphate from D-ribose 5-phosphate and D-xylulose 5-phosphate (non-oxidative stage): step 2/3.</text>
</comment>
<dbReference type="Pfam" id="PF00923">
    <property type="entry name" value="TAL_FSA"/>
    <property type="match status" value="1"/>
</dbReference>
<evidence type="ECO:0000256" key="8">
    <source>
        <dbReference type="ARBA" id="ARBA00023126"/>
    </source>
</evidence>
<dbReference type="EC" id="2.2.1.2" evidence="5 11"/>
<comment type="similarity">
    <text evidence="4 11">Belongs to the transaldolase family. Type 2 subfamily.</text>
</comment>
<keyword evidence="6 11" id="KW-0963">Cytoplasm</keyword>
<dbReference type="GO" id="GO:0006098">
    <property type="term" value="P:pentose-phosphate shunt"/>
    <property type="evidence" value="ECO:0007669"/>
    <property type="project" value="UniProtKB-UniRule"/>
</dbReference>
<dbReference type="GO" id="GO:0005737">
    <property type="term" value="C:cytoplasm"/>
    <property type="evidence" value="ECO:0007669"/>
    <property type="project" value="UniProtKB-SubCell"/>
</dbReference>
<dbReference type="RefSeq" id="WP_106760282.1">
    <property type="nucleotide sequence ID" value="NZ_PXWF02000325.1"/>
</dbReference>
<proteinExistence type="inferred from homology"/>
<name>A0A2U2HBV4_9BURK</name>
<keyword evidence="8 11" id="KW-0570">Pentose shunt</keyword>
<comment type="subcellular location">
    <subcellularLocation>
        <location evidence="2 11">Cytoplasm</location>
    </subcellularLocation>
</comment>
<dbReference type="PIRSF" id="PIRSF036915">
    <property type="entry name" value="Trnald_Bac_Plnt"/>
    <property type="match status" value="1"/>
</dbReference>
<comment type="function">
    <text evidence="1 11">Transaldolase is important for the balance of metabolites in the pentose-phosphate pathway.</text>
</comment>
<dbReference type="OrthoDB" id="9809101at2"/>
<dbReference type="HAMAP" id="MF_00493">
    <property type="entry name" value="Transaldolase_2"/>
    <property type="match status" value="1"/>
</dbReference>
<dbReference type="InterPro" id="IPR001585">
    <property type="entry name" value="TAL/FSA"/>
</dbReference>
<evidence type="ECO:0000313" key="12">
    <source>
        <dbReference type="EMBL" id="PWF40333.1"/>
    </source>
</evidence>
<evidence type="ECO:0000256" key="1">
    <source>
        <dbReference type="ARBA" id="ARBA00003518"/>
    </source>
</evidence>
<dbReference type="NCBIfam" id="NF002881">
    <property type="entry name" value="PRK03343.1"/>
    <property type="match status" value="1"/>
</dbReference>
<keyword evidence="9 11" id="KW-0704">Schiff base</keyword>
<dbReference type="PANTHER" id="PTHR10683:SF31">
    <property type="entry name" value="TRANSALDOLASE"/>
    <property type="match status" value="1"/>
</dbReference>
<dbReference type="SUPFAM" id="SSF51569">
    <property type="entry name" value="Aldolase"/>
    <property type="match status" value="1"/>
</dbReference>
<evidence type="ECO:0000256" key="3">
    <source>
        <dbReference type="ARBA" id="ARBA00004857"/>
    </source>
</evidence>
<dbReference type="PANTHER" id="PTHR10683">
    <property type="entry name" value="TRANSALDOLASE"/>
    <property type="match status" value="1"/>
</dbReference>
<dbReference type="GO" id="GO:0005975">
    <property type="term" value="P:carbohydrate metabolic process"/>
    <property type="evidence" value="ECO:0007669"/>
    <property type="project" value="InterPro"/>
</dbReference>
<gene>
    <name evidence="11 12" type="primary">tal</name>
    <name evidence="12" type="ORF">C7C56_026200</name>
</gene>
<evidence type="ECO:0000256" key="6">
    <source>
        <dbReference type="ARBA" id="ARBA00022490"/>
    </source>
</evidence>
<evidence type="ECO:0000256" key="11">
    <source>
        <dbReference type="HAMAP-Rule" id="MF_00493"/>
    </source>
</evidence>
<comment type="catalytic activity">
    <reaction evidence="10 11">
        <text>D-sedoheptulose 7-phosphate + D-glyceraldehyde 3-phosphate = D-erythrose 4-phosphate + beta-D-fructose 6-phosphate</text>
        <dbReference type="Rhea" id="RHEA:17053"/>
        <dbReference type="ChEBI" id="CHEBI:16897"/>
        <dbReference type="ChEBI" id="CHEBI:57483"/>
        <dbReference type="ChEBI" id="CHEBI:57634"/>
        <dbReference type="ChEBI" id="CHEBI:59776"/>
        <dbReference type="EC" id="2.2.1.2"/>
    </reaction>
</comment>
<protein>
    <recommendedName>
        <fullName evidence="5 11">Transaldolase</fullName>
        <ecNumber evidence="5 11">2.2.1.2</ecNumber>
    </recommendedName>
</protein>
<dbReference type="Gene3D" id="3.20.20.70">
    <property type="entry name" value="Aldolase class I"/>
    <property type="match status" value="1"/>
</dbReference>
<dbReference type="AlphaFoldDB" id="A0A2U2HBV4"/>
<dbReference type="GO" id="GO:0004801">
    <property type="term" value="F:transaldolase activity"/>
    <property type="evidence" value="ECO:0007669"/>
    <property type="project" value="UniProtKB-UniRule"/>
</dbReference>
<comment type="caution">
    <text evidence="12">The sequence shown here is derived from an EMBL/GenBank/DDBJ whole genome shotgun (WGS) entry which is preliminary data.</text>
</comment>
<dbReference type="EMBL" id="PXWF02000325">
    <property type="protein sequence ID" value="PWF40333.1"/>
    <property type="molecule type" value="Genomic_DNA"/>
</dbReference>
<organism evidence="12 13">
    <name type="scientific">Massilia glaciei</name>
    <dbReference type="NCBI Taxonomy" id="1524097"/>
    <lineage>
        <taxon>Bacteria</taxon>
        <taxon>Pseudomonadati</taxon>
        <taxon>Pseudomonadota</taxon>
        <taxon>Betaproteobacteria</taxon>
        <taxon>Burkholderiales</taxon>
        <taxon>Oxalobacteraceae</taxon>
        <taxon>Telluria group</taxon>
        <taxon>Massilia</taxon>
    </lineage>
</organism>
<evidence type="ECO:0000256" key="7">
    <source>
        <dbReference type="ARBA" id="ARBA00022679"/>
    </source>
</evidence>
<evidence type="ECO:0000256" key="9">
    <source>
        <dbReference type="ARBA" id="ARBA00023270"/>
    </source>
</evidence>
<evidence type="ECO:0000256" key="5">
    <source>
        <dbReference type="ARBA" id="ARBA00013151"/>
    </source>
</evidence>
<dbReference type="Proteomes" id="UP000241421">
    <property type="component" value="Unassembled WGS sequence"/>
</dbReference>
<evidence type="ECO:0000256" key="4">
    <source>
        <dbReference type="ARBA" id="ARBA00008426"/>
    </source>
</evidence>
<evidence type="ECO:0000313" key="13">
    <source>
        <dbReference type="Proteomes" id="UP000241421"/>
    </source>
</evidence>
<keyword evidence="13" id="KW-1185">Reference proteome</keyword>
<reference evidence="12 13" key="1">
    <citation type="submission" date="2018-04" db="EMBL/GenBank/DDBJ databases">
        <title>Massilia violaceinigra sp. nov., a novel purple-pigmented bacterium isolated from Tianshan glacier, Xinjiang, China.</title>
        <authorList>
            <person name="Wang H."/>
        </authorList>
    </citation>
    <scope>NUCLEOTIDE SEQUENCE [LARGE SCALE GENOMIC DNA]</scope>
    <source>
        <strain evidence="12 13">B448-2</strain>
    </source>
</reference>
<dbReference type="CDD" id="cd00955">
    <property type="entry name" value="Transaldolase_like"/>
    <property type="match status" value="1"/>
</dbReference>
<sequence>MNVTSATTSRLKSVASLGQQVWLDNLNRELVTSGELEGWIADDGIQGVTSNPAIFYNAIRTDAAYRAALPALRLLHADPEACFEALVLPDVRRACDLLAGVHAASAGRAGFVSFEVSPRLAHDAAGTVEAARRLWAAIDRPNAMIKIPATAAGVAALEEAIFSGINVNMTLLFTRAQVLAVRAAHRRGLARRLEAKLSVQRIASVASVFISRVDAVVDALLPPSAANLRGKAAIAAARLAYREWQNDAAFAVFAAFGAAPQALLWASTGTKDPAMRDVAYVEELIGEGTVNTVPDATLAAFRDHGEARASLGEGVDEARAVLAQLGRHGIDLDTIGNDLLLKGLTQFEQAHANLLALVVVSV</sequence>
<evidence type="ECO:0000256" key="10">
    <source>
        <dbReference type="ARBA" id="ARBA00048810"/>
    </source>
</evidence>
<dbReference type="PROSITE" id="PS01054">
    <property type="entry name" value="TRANSALDOLASE_1"/>
    <property type="match status" value="1"/>
</dbReference>